<feature type="transmembrane region" description="Helical" evidence="2">
    <location>
        <begin position="122"/>
        <end position="143"/>
    </location>
</feature>
<feature type="transmembrane region" description="Helical" evidence="2">
    <location>
        <begin position="12"/>
        <end position="31"/>
    </location>
</feature>
<accession>A0A0D0CWD6</accession>
<keyword evidence="2" id="KW-0812">Transmembrane</keyword>
<feature type="region of interest" description="Disordered" evidence="1">
    <location>
        <begin position="212"/>
        <end position="236"/>
    </location>
</feature>
<evidence type="ECO:0000256" key="1">
    <source>
        <dbReference type="SAM" id="MobiDB-lite"/>
    </source>
</evidence>
<reference evidence="3 4" key="1">
    <citation type="submission" date="2014-04" db="EMBL/GenBank/DDBJ databases">
        <title>Evolutionary Origins and Diversification of the Mycorrhizal Mutualists.</title>
        <authorList>
            <consortium name="DOE Joint Genome Institute"/>
            <consortium name="Mycorrhizal Genomics Consortium"/>
            <person name="Kohler A."/>
            <person name="Kuo A."/>
            <person name="Nagy L.G."/>
            <person name="Floudas D."/>
            <person name="Copeland A."/>
            <person name="Barry K.W."/>
            <person name="Cichocki N."/>
            <person name="Veneault-Fourrey C."/>
            <person name="LaButti K."/>
            <person name="Lindquist E.A."/>
            <person name="Lipzen A."/>
            <person name="Lundell T."/>
            <person name="Morin E."/>
            <person name="Murat C."/>
            <person name="Riley R."/>
            <person name="Ohm R."/>
            <person name="Sun H."/>
            <person name="Tunlid A."/>
            <person name="Henrissat B."/>
            <person name="Grigoriev I.V."/>
            <person name="Hibbett D.S."/>
            <person name="Martin F."/>
        </authorList>
    </citation>
    <scope>NUCLEOTIDE SEQUENCE [LARGE SCALE GENOMIC DNA]</scope>
    <source>
        <strain evidence="3 4">FD-317 M1</strain>
    </source>
</reference>
<protein>
    <submittedName>
        <fullName evidence="3">Uncharacterized protein</fullName>
    </submittedName>
</protein>
<keyword evidence="2" id="KW-0472">Membrane</keyword>
<feature type="transmembrane region" description="Helical" evidence="2">
    <location>
        <begin position="75"/>
        <end position="102"/>
    </location>
</feature>
<dbReference type="OrthoDB" id="3354175at2759"/>
<keyword evidence="4" id="KW-1185">Reference proteome</keyword>
<organism evidence="3 4">
    <name type="scientific">Collybiopsis luxurians FD-317 M1</name>
    <dbReference type="NCBI Taxonomy" id="944289"/>
    <lineage>
        <taxon>Eukaryota</taxon>
        <taxon>Fungi</taxon>
        <taxon>Dikarya</taxon>
        <taxon>Basidiomycota</taxon>
        <taxon>Agaricomycotina</taxon>
        <taxon>Agaricomycetes</taxon>
        <taxon>Agaricomycetidae</taxon>
        <taxon>Agaricales</taxon>
        <taxon>Marasmiineae</taxon>
        <taxon>Omphalotaceae</taxon>
        <taxon>Collybiopsis</taxon>
        <taxon>Collybiopsis luxurians</taxon>
    </lineage>
</organism>
<proteinExistence type="predicted"/>
<dbReference type="HOGENOM" id="CLU_1004932_0_0_1"/>
<dbReference type="AlphaFoldDB" id="A0A0D0CWD6"/>
<keyword evidence="2" id="KW-1133">Transmembrane helix</keyword>
<evidence type="ECO:0000256" key="2">
    <source>
        <dbReference type="SAM" id="Phobius"/>
    </source>
</evidence>
<sequence>MPRKFDVPSVKKFLFPIIIALFILTTINIAFQLMVEVYATQYTTLDTSEKAWMIAATYISGITFSILDKALLDKILVTFTVVNAFANVLMTLLIVSRVWWISRALQMECTSGLKPAGSQQRWYHRTIAIIVESGVIYPILLIVDGGLTLQNSTCLGVVSIGLAPTLIAVQVGLGSAYDNQSLSKMGLLAIEFSSCADSQRATDNVLDEALMPSRSITEDAGPSSVEDAHGNLTEVV</sequence>
<feature type="transmembrane region" description="Helical" evidence="2">
    <location>
        <begin position="155"/>
        <end position="177"/>
    </location>
</feature>
<dbReference type="Proteomes" id="UP000053593">
    <property type="component" value="Unassembled WGS sequence"/>
</dbReference>
<name>A0A0D0CWD6_9AGAR</name>
<feature type="transmembrane region" description="Helical" evidence="2">
    <location>
        <begin position="51"/>
        <end position="68"/>
    </location>
</feature>
<evidence type="ECO:0000313" key="4">
    <source>
        <dbReference type="Proteomes" id="UP000053593"/>
    </source>
</evidence>
<gene>
    <name evidence="3" type="ORF">GYMLUDRAFT_241331</name>
</gene>
<dbReference type="EMBL" id="KN834762">
    <property type="protein sequence ID" value="KIK64127.1"/>
    <property type="molecule type" value="Genomic_DNA"/>
</dbReference>
<evidence type="ECO:0000313" key="3">
    <source>
        <dbReference type="EMBL" id="KIK64127.1"/>
    </source>
</evidence>